<name>A0A7X0JCT4_9SPHN</name>
<dbReference type="Gene3D" id="3.40.50.2000">
    <property type="entry name" value="Glycogen Phosphorylase B"/>
    <property type="match status" value="2"/>
</dbReference>
<dbReference type="PANTHER" id="PTHR12526:SF622">
    <property type="entry name" value="GLYCOSYLTRANSFERASE (GROUP I)"/>
    <property type="match status" value="1"/>
</dbReference>
<dbReference type="RefSeq" id="WP_184505915.1">
    <property type="nucleotide sequence ID" value="NZ_JACHBT010000011.1"/>
</dbReference>
<keyword evidence="3" id="KW-0808">Transferase</keyword>
<proteinExistence type="predicted"/>
<evidence type="ECO:0000259" key="2">
    <source>
        <dbReference type="Pfam" id="PF13579"/>
    </source>
</evidence>
<dbReference type="Pfam" id="PF13579">
    <property type="entry name" value="Glyco_trans_4_4"/>
    <property type="match status" value="1"/>
</dbReference>
<evidence type="ECO:0000313" key="4">
    <source>
        <dbReference type="Proteomes" id="UP000522313"/>
    </source>
</evidence>
<dbReference type="AlphaFoldDB" id="A0A7X0JCT4"/>
<dbReference type="GO" id="GO:0016757">
    <property type="term" value="F:glycosyltransferase activity"/>
    <property type="evidence" value="ECO:0007669"/>
    <property type="project" value="InterPro"/>
</dbReference>
<feature type="domain" description="Glycosyl transferase family 1" evidence="1">
    <location>
        <begin position="214"/>
        <end position="378"/>
    </location>
</feature>
<accession>A0A7X0JCT4</accession>
<dbReference type="EMBL" id="JACHBT010000011">
    <property type="protein sequence ID" value="MBB6505228.1"/>
    <property type="molecule type" value="Genomic_DNA"/>
</dbReference>
<evidence type="ECO:0000259" key="1">
    <source>
        <dbReference type="Pfam" id="PF00534"/>
    </source>
</evidence>
<dbReference type="Proteomes" id="UP000522313">
    <property type="component" value="Unassembled WGS sequence"/>
</dbReference>
<dbReference type="InterPro" id="IPR028098">
    <property type="entry name" value="Glyco_trans_4-like_N"/>
</dbReference>
<evidence type="ECO:0000313" key="3">
    <source>
        <dbReference type="EMBL" id="MBB6505228.1"/>
    </source>
</evidence>
<dbReference type="SUPFAM" id="SSF53756">
    <property type="entry name" value="UDP-Glycosyltransferase/glycogen phosphorylase"/>
    <property type="match status" value="1"/>
</dbReference>
<sequence>MRILILSQWFQPEPHFKGLEFAVALRDLGHEVEVLTGFPNYPGGIVYPGYRVRLMQRETMEGIVVTRGYLFPSHDQSALRRIANYVSFAVSTTLLALARRKPDVVYVYTPPMTAALAAVALRLFRGVPFVCDIQDLWPDTLAATGMVGNRRILAAVGWWTSFVLRRAARIVVLSDGFKRRLVERAIGTPIRVVPNWAPPGIVAGAKDLPARPAPTDGRFTILFAGNMGKAQALDTVIEAARILRDRAARIRFVMVGGGVEVELLKERAGDLLPDTMVFHPARHPSQMADLFATADALLVHLRDDPLFDITIPSKTQAYLAIGRPILLGVRGDAARMVEEAGAGLVFPPESATALADMAQRLAAMPEAERAAMGAAGRRFYDDRLAFGIGVASIAEELAAAADQ</sequence>
<gene>
    <name evidence="3" type="ORF">F4693_002216</name>
</gene>
<dbReference type="InterPro" id="IPR001296">
    <property type="entry name" value="Glyco_trans_1"/>
</dbReference>
<dbReference type="CDD" id="cd03794">
    <property type="entry name" value="GT4_WbuB-like"/>
    <property type="match status" value="1"/>
</dbReference>
<protein>
    <submittedName>
        <fullName evidence="3">Glycosyltransferase involved in cell wall biosynthesis</fullName>
    </submittedName>
</protein>
<reference evidence="3 4" key="1">
    <citation type="submission" date="2020-08" db="EMBL/GenBank/DDBJ databases">
        <title>The Agave Microbiome: Exploring the role of microbial communities in plant adaptations to desert environments.</title>
        <authorList>
            <person name="Partida-Martinez L.P."/>
        </authorList>
    </citation>
    <scope>NUCLEOTIDE SEQUENCE [LARGE SCALE GENOMIC DNA]</scope>
    <source>
        <strain evidence="3 4">AS3.13</strain>
    </source>
</reference>
<feature type="domain" description="Glycosyltransferase subfamily 4-like N-terminal" evidence="2">
    <location>
        <begin position="20"/>
        <end position="196"/>
    </location>
</feature>
<organism evidence="3 4">
    <name type="scientific">Sphingomonas endophytica</name>
    <dbReference type="NCBI Taxonomy" id="869719"/>
    <lineage>
        <taxon>Bacteria</taxon>
        <taxon>Pseudomonadati</taxon>
        <taxon>Pseudomonadota</taxon>
        <taxon>Alphaproteobacteria</taxon>
        <taxon>Sphingomonadales</taxon>
        <taxon>Sphingomonadaceae</taxon>
        <taxon>Sphingomonas</taxon>
    </lineage>
</organism>
<comment type="caution">
    <text evidence="3">The sequence shown here is derived from an EMBL/GenBank/DDBJ whole genome shotgun (WGS) entry which is preliminary data.</text>
</comment>
<dbReference type="Pfam" id="PF00534">
    <property type="entry name" value="Glycos_transf_1"/>
    <property type="match status" value="1"/>
</dbReference>
<dbReference type="PANTHER" id="PTHR12526">
    <property type="entry name" value="GLYCOSYLTRANSFERASE"/>
    <property type="match status" value="1"/>
</dbReference>
<reference evidence="3 4" key="2">
    <citation type="submission" date="2020-08" db="EMBL/GenBank/DDBJ databases">
        <authorList>
            <person name="Partida-Martinez L."/>
            <person name="Huntemann M."/>
            <person name="Clum A."/>
            <person name="Wang J."/>
            <person name="Palaniappan K."/>
            <person name="Ritter S."/>
            <person name="Chen I.-M."/>
            <person name="Stamatis D."/>
            <person name="Reddy T."/>
            <person name="O'Malley R."/>
            <person name="Daum C."/>
            <person name="Shapiro N."/>
            <person name="Ivanova N."/>
            <person name="Kyrpides N."/>
            <person name="Woyke T."/>
        </authorList>
    </citation>
    <scope>NUCLEOTIDE SEQUENCE [LARGE SCALE GENOMIC DNA]</scope>
    <source>
        <strain evidence="3 4">AS3.13</strain>
    </source>
</reference>